<evidence type="ECO:0000256" key="4">
    <source>
        <dbReference type="SAM" id="Coils"/>
    </source>
</evidence>
<feature type="coiled-coil region" evidence="4">
    <location>
        <begin position="46"/>
        <end position="73"/>
    </location>
</feature>
<dbReference type="STRING" id="543379.A0A232FG42"/>
<feature type="compositionally biased region" description="Polar residues" evidence="5">
    <location>
        <begin position="315"/>
        <end position="327"/>
    </location>
</feature>
<feature type="domain" description="Cytohesin Ubiquitin Protein Inducing" evidence="6">
    <location>
        <begin position="37"/>
        <end position="141"/>
    </location>
</feature>
<sequence>MRRLLREDNVLLQRTRKVIPHTKNMVMAGTEGVSGPTTDETLSSRLQWLRQRREALQDKLAQKNNELKTLCIEEAELTGVLPPEIPLEPGESPPNFRKRVNTSFNYPQNLINKIKTNGAQEESALELERQVQINKAESALAILNDANESKAVRRKNRSIYQQSQRRLQELNAQLNFIRQSHGGAPRQSAHIPLHSSQPHLQTTTKHRTKKPRPPLDTSGKDLSPKVESRNFLQEGGISLSPLGPEHNYNSYAGYEFQDLSPHGYPQPGSSNSLNQNRATYHAPSPVDHRRSSNPGHDINVNNNIYVPPDNFRSRAYSQGGNSNSSVSPHHFPDRMNRPVPNTYTEEERQMHYRQLKLKKQEAEEILRSQQYAQDPRYPSNEMMHRRSAQIAYHETDFNAPRYDTQMGDYPAHYHHNKAPQPLPILRQRDIVDNAMISPEHKGGKAAIDAYIPPGHWMRLDDEIVWCSEDQMNDRFGSLDRRKQNILHHPPNSEMQSRYHTVALGGKNNVAMSHSRPYPLQPQVQSPDTIKSNNNRILLRTQSLGSVETWQPGASSHDGSSIEGRESADGGSSSRNSGVHPSSKPREKEWYETSLDPAPSQPSSQQQQRAIRRTHHTPTVMGPPLKDRAPPVRSNSIPSNRRVREQLQAQHQHQMSPPPPPPPMSQQQQQQQQMQVEEIQQQMQAQRPPIPQSRFVENRVLEIPAESKPSPGSQENGNETIIPLNSPTSHTVVQPGKYQPYREVTKPFEMSDFYKYSTKFRKRVEANATNDQQQQQQLQQPPANLNTQNDQNQSNNSIQRMPQPVQRNTCPPYTLR</sequence>
<feature type="compositionally biased region" description="Low complexity" evidence="5">
    <location>
        <begin position="596"/>
        <end position="607"/>
    </location>
</feature>
<feature type="compositionally biased region" description="Low complexity" evidence="5">
    <location>
        <begin position="664"/>
        <end position="686"/>
    </location>
</feature>
<reference evidence="7 8" key="1">
    <citation type="journal article" date="2017" name="Curr. Biol.">
        <title>The Evolution of Venom by Co-option of Single-Copy Genes.</title>
        <authorList>
            <person name="Martinson E.O."/>
            <person name="Mrinalini"/>
            <person name="Kelkar Y.D."/>
            <person name="Chang C.H."/>
            <person name="Werren J.H."/>
        </authorList>
    </citation>
    <scope>NUCLEOTIDE SEQUENCE [LARGE SCALE GENOMIC DNA]</scope>
    <source>
        <strain evidence="7 8">Alberta</strain>
        <tissue evidence="7">Whole body</tissue>
    </source>
</reference>
<comment type="caution">
    <text evidence="7">The sequence shown here is derived from an EMBL/GenBank/DDBJ whole genome shotgun (WGS) entry which is preliminary data.</text>
</comment>
<evidence type="ECO:0000256" key="3">
    <source>
        <dbReference type="ARBA" id="ARBA00023054"/>
    </source>
</evidence>
<dbReference type="InterPro" id="IPR047176">
    <property type="entry name" value="FRMD4A/B"/>
</dbReference>
<feature type="region of interest" description="Disordered" evidence="5">
    <location>
        <begin position="765"/>
        <end position="815"/>
    </location>
</feature>
<feature type="compositionally biased region" description="Polar residues" evidence="5">
    <location>
        <begin position="544"/>
        <end position="558"/>
    </location>
</feature>
<comment type="subcellular location">
    <subcellularLocation>
        <location evidence="1">Cytoplasm</location>
    </subcellularLocation>
</comment>
<keyword evidence="3 4" id="KW-0175">Coiled coil</keyword>
<dbReference type="Proteomes" id="UP000215335">
    <property type="component" value="Unassembled WGS sequence"/>
</dbReference>
<dbReference type="InterPro" id="IPR021774">
    <property type="entry name" value="CUPID"/>
</dbReference>
<name>A0A232FG42_9HYME</name>
<evidence type="ECO:0000259" key="6">
    <source>
        <dbReference type="Pfam" id="PF11819"/>
    </source>
</evidence>
<dbReference type="Pfam" id="PF11819">
    <property type="entry name" value="CUPID"/>
    <property type="match status" value="1"/>
</dbReference>
<feature type="region of interest" description="Disordered" evidence="5">
    <location>
        <begin position="259"/>
        <end position="340"/>
    </location>
</feature>
<dbReference type="GO" id="GO:0005737">
    <property type="term" value="C:cytoplasm"/>
    <property type="evidence" value="ECO:0007669"/>
    <property type="project" value="UniProtKB-SubCell"/>
</dbReference>
<feature type="compositionally biased region" description="Polar residues" evidence="5">
    <location>
        <begin position="804"/>
        <end position="815"/>
    </location>
</feature>
<dbReference type="EMBL" id="NNAY01000291">
    <property type="protein sequence ID" value="OXU29428.1"/>
    <property type="molecule type" value="Genomic_DNA"/>
</dbReference>
<dbReference type="PANTHER" id="PTHR46079:SF2">
    <property type="entry name" value="FERM DOMAIN-CONTAINING PROTEIN"/>
    <property type="match status" value="1"/>
</dbReference>
<dbReference type="PANTHER" id="PTHR46079">
    <property type="entry name" value="FERM DOMAIN-CONTAINING PROTEIN 4"/>
    <property type="match status" value="1"/>
</dbReference>
<evidence type="ECO:0000313" key="7">
    <source>
        <dbReference type="EMBL" id="OXU29428.1"/>
    </source>
</evidence>
<feature type="region of interest" description="Disordered" evidence="5">
    <location>
        <begin position="181"/>
        <end position="225"/>
    </location>
</feature>
<evidence type="ECO:0000256" key="5">
    <source>
        <dbReference type="SAM" id="MobiDB-lite"/>
    </source>
</evidence>
<feature type="region of interest" description="Disordered" evidence="5">
    <location>
        <begin position="508"/>
        <end position="529"/>
    </location>
</feature>
<feature type="compositionally biased region" description="Polar residues" evidence="5">
    <location>
        <begin position="569"/>
        <end position="579"/>
    </location>
</feature>
<organism evidence="7 8">
    <name type="scientific">Trichomalopsis sarcophagae</name>
    <dbReference type="NCBI Taxonomy" id="543379"/>
    <lineage>
        <taxon>Eukaryota</taxon>
        <taxon>Metazoa</taxon>
        <taxon>Ecdysozoa</taxon>
        <taxon>Arthropoda</taxon>
        <taxon>Hexapoda</taxon>
        <taxon>Insecta</taxon>
        <taxon>Pterygota</taxon>
        <taxon>Neoptera</taxon>
        <taxon>Endopterygota</taxon>
        <taxon>Hymenoptera</taxon>
        <taxon>Apocrita</taxon>
        <taxon>Proctotrupomorpha</taxon>
        <taxon>Chalcidoidea</taxon>
        <taxon>Pteromalidae</taxon>
        <taxon>Pteromalinae</taxon>
        <taxon>Trichomalopsis</taxon>
    </lineage>
</organism>
<protein>
    <recommendedName>
        <fullName evidence="6">Cytohesin Ubiquitin Protein Inducing domain-containing protein</fullName>
    </recommendedName>
</protein>
<feature type="region of interest" description="Disordered" evidence="5">
    <location>
        <begin position="544"/>
        <end position="737"/>
    </location>
</feature>
<proteinExistence type="predicted"/>
<evidence type="ECO:0000313" key="8">
    <source>
        <dbReference type="Proteomes" id="UP000215335"/>
    </source>
</evidence>
<evidence type="ECO:0000256" key="1">
    <source>
        <dbReference type="ARBA" id="ARBA00004496"/>
    </source>
</evidence>
<feature type="compositionally biased region" description="Polar residues" evidence="5">
    <location>
        <begin position="267"/>
        <end position="278"/>
    </location>
</feature>
<accession>A0A232FG42</accession>
<keyword evidence="8" id="KW-1185">Reference proteome</keyword>
<keyword evidence="2" id="KW-0963">Cytoplasm</keyword>
<feature type="compositionally biased region" description="Polar residues" evidence="5">
    <location>
        <begin position="709"/>
        <end position="731"/>
    </location>
</feature>
<gene>
    <name evidence="7" type="ORF">TSAR_002442</name>
</gene>
<dbReference type="AlphaFoldDB" id="A0A232FG42"/>
<evidence type="ECO:0000256" key="2">
    <source>
        <dbReference type="ARBA" id="ARBA00022490"/>
    </source>
</evidence>
<dbReference type="OrthoDB" id="10063592at2759"/>
<dbReference type="GO" id="GO:0090162">
    <property type="term" value="P:establishment of epithelial cell polarity"/>
    <property type="evidence" value="ECO:0007669"/>
    <property type="project" value="InterPro"/>
</dbReference>
<feature type="compositionally biased region" description="Low complexity" evidence="5">
    <location>
        <begin position="766"/>
        <end position="798"/>
    </location>
</feature>